<dbReference type="InterPro" id="IPR002935">
    <property type="entry name" value="SAM_O-MeTrfase"/>
</dbReference>
<organism evidence="8 9">
    <name type="scientific">Polarella glacialis</name>
    <name type="common">Dinoflagellate</name>
    <dbReference type="NCBI Taxonomy" id="89957"/>
    <lineage>
        <taxon>Eukaryota</taxon>
        <taxon>Sar</taxon>
        <taxon>Alveolata</taxon>
        <taxon>Dinophyceae</taxon>
        <taxon>Suessiales</taxon>
        <taxon>Suessiaceae</taxon>
        <taxon>Polarella</taxon>
    </lineage>
</organism>
<keyword evidence="5" id="KW-0128">Catecholamine metabolism</keyword>
<dbReference type="EMBL" id="CAJNNV010028539">
    <property type="protein sequence ID" value="CAE8624941.1"/>
    <property type="molecule type" value="Genomic_DNA"/>
</dbReference>
<dbReference type="PANTHER" id="PTHR43836">
    <property type="entry name" value="CATECHOL O-METHYLTRANSFERASE 1-RELATED"/>
    <property type="match status" value="1"/>
</dbReference>
<evidence type="ECO:0000313" key="8">
    <source>
        <dbReference type="EMBL" id="CAE8624941.1"/>
    </source>
</evidence>
<dbReference type="Proteomes" id="UP000654075">
    <property type="component" value="Unassembled WGS sequence"/>
</dbReference>
<dbReference type="SUPFAM" id="SSF53335">
    <property type="entry name" value="S-adenosyl-L-methionine-dependent methyltransferases"/>
    <property type="match status" value="1"/>
</dbReference>
<keyword evidence="4" id="KW-0949">S-adenosyl-L-methionine</keyword>
<dbReference type="InterPro" id="IPR029063">
    <property type="entry name" value="SAM-dependent_MTases_sf"/>
</dbReference>
<evidence type="ECO:0000256" key="3">
    <source>
        <dbReference type="ARBA" id="ARBA00022679"/>
    </source>
</evidence>
<evidence type="ECO:0000256" key="6">
    <source>
        <dbReference type="ARBA" id="ARBA00023453"/>
    </source>
</evidence>
<keyword evidence="3" id="KW-0808">Transferase</keyword>
<evidence type="ECO:0000256" key="5">
    <source>
        <dbReference type="ARBA" id="ARBA00022939"/>
    </source>
</evidence>
<dbReference type="GO" id="GO:0006584">
    <property type="term" value="P:catecholamine metabolic process"/>
    <property type="evidence" value="ECO:0007669"/>
    <property type="project" value="UniProtKB-KW"/>
</dbReference>
<protein>
    <recommendedName>
        <fullName evidence="1">catechol O-methyltransferase</fullName>
        <ecNumber evidence="1">2.1.1.6</ecNumber>
    </recommendedName>
</protein>
<dbReference type="OrthoDB" id="186626at2759"/>
<dbReference type="Gene3D" id="3.40.50.150">
    <property type="entry name" value="Vaccinia Virus protein VP39"/>
    <property type="match status" value="1"/>
</dbReference>
<dbReference type="Pfam" id="PF01596">
    <property type="entry name" value="Methyltransf_3"/>
    <property type="match status" value="1"/>
</dbReference>
<evidence type="ECO:0000256" key="2">
    <source>
        <dbReference type="ARBA" id="ARBA00022603"/>
    </source>
</evidence>
<gene>
    <name evidence="8" type="ORF">PGLA1383_LOCUS42031</name>
</gene>
<comment type="caution">
    <text evidence="8">The sequence shown here is derived from an EMBL/GenBank/DDBJ whole genome shotgun (WGS) entry which is preliminary data.</text>
</comment>
<accession>A0A813GQP4</accession>
<evidence type="ECO:0000313" key="9">
    <source>
        <dbReference type="Proteomes" id="UP000654075"/>
    </source>
</evidence>
<dbReference type="GO" id="GO:0016206">
    <property type="term" value="F:catechol O-methyltransferase activity"/>
    <property type="evidence" value="ECO:0007669"/>
    <property type="project" value="UniProtKB-EC"/>
</dbReference>
<evidence type="ECO:0000256" key="7">
    <source>
        <dbReference type="SAM" id="MobiDB-lite"/>
    </source>
</evidence>
<name>A0A813GQP4_POLGL</name>
<dbReference type="EC" id="2.1.1.6" evidence="1"/>
<reference evidence="8" key="1">
    <citation type="submission" date="2021-02" db="EMBL/GenBank/DDBJ databases">
        <authorList>
            <person name="Dougan E. K."/>
            <person name="Rhodes N."/>
            <person name="Thang M."/>
            <person name="Chan C."/>
        </authorList>
    </citation>
    <scope>NUCLEOTIDE SEQUENCE</scope>
</reference>
<keyword evidence="2" id="KW-0489">Methyltransferase</keyword>
<evidence type="ECO:0000256" key="1">
    <source>
        <dbReference type="ARBA" id="ARBA00012880"/>
    </source>
</evidence>
<dbReference type="PROSITE" id="PS51682">
    <property type="entry name" value="SAM_OMT_I"/>
    <property type="match status" value="1"/>
</dbReference>
<keyword evidence="9" id="KW-1185">Reference proteome</keyword>
<evidence type="ECO:0000256" key="4">
    <source>
        <dbReference type="ARBA" id="ARBA00022691"/>
    </source>
</evidence>
<comment type="similarity">
    <text evidence="6">Belongs to the class I-like SAM-binding methyltransferase superfamily. Cation-dependent O-methyltransferase family.</text>
</comment>
<sequence length="222" mass="24442">MRRPDSRVVTVEVEPEHALVAQCLAAHAGVGHKVDVWTGHSRDVLGSLRDRYPSPAQAPRFAVVFMDQGGSRFWQDLETLRKQDLLLPGCVIIADNVLKPGAPLFLWQLCKGAGSREFTTEIISLEEFAMAGVEDWMSVATYHPEAAGARSTSRSAEAPEEKEASKVPKEVLDLEWEAHLVRTMASSPGSVPFEAWAAFSERMKSGMKALGIEPARSMEPRE</sequence>
<feature type="region of interest" description="Disordered" evidence="7">
    <location>
        <begin position="148"/>
        <end position="168"/>
    </location>
</feature>
<proteinExistence type="inferred from homology"/>
<dbReference type="GO" id="GO:0032259">
    <property type="term" value="P:methylation"/>
    <property type="evidence" value="ECO:0007669"/>
    <property type="project" value="UniProtKB-KW"/>
</dbReference>
<feature type="compositionally biased region" description="Basic and acidic residues" evidence="7">
    <location>
        <begin position="157"/>
        <end position="168"/>
    </location>
</feature>
<dbReference type="AlphaFoldDB" id="A0A813GQP4"/>
<dbReference type="PANTHER" id="PTHR43836:SF2">
    <property type="entry name" value="CATECHOL O-METHYLTRANSFERASE 1-RELATED"/>
    <property type="match status" value="1"/>
</dbReference>